<reference evidence="3" key="2">
    <citation type="submission" date="2022-10" db="EMBL/GenBank/DDBJ databases">
        <authorList>
            <consortium name="ENA_rothamsted_submissions"/>
            <consortium name="culmorum"/>
            <person name="King R."/>
        </authorList>
    </citation>
    <scope>NUCLEOTIDE SEQUENCE</scope>
</reference>
<feature type="coiled-coil region" evidence="1">
    <location>
        <begin position="44"/>
        <end position="92"/>
    </location>
</feature>
<keyword evidence="2" id="KW-0812">Transmembrane</keyword>
<keyword evidence="4" id="KW-1185">Reference proteome</keyword>
<sequence length="363" mass="41685">MVQAAQMKSALCRHEIKSPSFDNKVDGAGYVQAELEVNPYAVENKLLRKLLQEVESKCDILNENCGLLRDKIVFLTDKLSRYEEKADNTSKNANSDKCKLSVKIRQTNHVEIPIMNESSSDLPTQATYSSVADNKKMAFNSKETFTHEEVNAAILTAATNSKMHEVQELGAHTNEPRDEQKWEKVSYRKDFKNNRRYMIGGNEENSSISTVPKMVSLHVTRLSPDTNADDLKKVLKKHFPEAQSEDYYFLNNWCRYSSFPLCYTIIRGTKITNDFYGTLKKAENEKIAITMEYFPLGYLMVSRFEEQVLNHGEGTKPQSSVFLKMRHLSNTFFLLGCGLVLSFIVFLMEIFMMRRNKKLICIL</sequence>
<organism evidence="3 4">
    <name type="scientific">Phaedon cochleariae</name>
    <name type="common">Mustard beetle</name>
    <dbReference type="NCBI Taxonomy" id="80249"/>
    <lineage>
        <taxon>Eukaryota</taxon>
        <taxon>Metazoa</taxon>
        <taxon>Ecdysozoa</taxon>
        <taxon>Arthropoda</taxon>
        <taxon>Hexapoda</taxon>
        <taxon>Insecta</taxon>
        <taxon>Pterygota</taxon>
        <taxon>Neoptera</taxon>
        <taxon>Endopterygota</taxon>
        <taxon>Coleoptera</taxon>
        <taxon>Polyphaga</taxon>
        <taxon>Cucujiformia</taxon>
        <taxon>Chrysomeloidea</taxon>
        <taxon>Chrysomelidae</taxon>
        <taxon>Chrysomelinae</taxon>
        <taxon>Chrysomelini</taxon>
        <taxon>Phaedon</taxon>
    </lineage>
</organism>
<name>A0A9N9SJY6_PHACE</name>
<keyword evidence="2" id="KW-1133">Transmembrane helix</keyword>
<evidence type="ECO:0000313" key="4">
    <source>
        <dbReference type="Proteomes" id="UP001153737"/>
    </source>
</evidence>
<dbReference type="OrthoDB" id="6782255at2759"/>
<protein>
    <submittedName>
        <fullName evidence="3">Uncharacterized protein</fullName>
    </submittedName>
</protein>
<proteinExistence type="predicted"/>
<dbReference type="AlphaFoldDB" id="A0A9N9SJY6"/>
<gene>
    <name evidence="3" type="ORF">PHAECO_LOCUS11887</name>
</gene>
<keyword evidence="1" id="KW-0175">Coiled coil</keyword>
<evidence type="ECO:0000256" key="1">
    <source>
        <dbReference type="SAM" id="Coils"/>
    </source>
</evidence>
<evidence type="ECO:0000256" key="2">
    <source>
        <dbReference type="SAM" id="Phobius"/>
    </source>
</evidence>
<dbReference type="EMBL" id="OU896714">
    <property type="protein sequence ID" value="CAG9824615.1"/>
    <property type="molecule type" value="Genomic_DNA"/>
</dbReference>
<keyword evidence="2" id="KW-0472">Membrane</keyword>
<reference evidence="3" key="1">
    <citation type="submission" date="2022-01" db="EMBL/GenBank/DDBJ databases">
        <authorList>
            <person name="King R."/>
        </authorList>
    </citation>
    <scope>NUCLEOTIDE SEQUENCE</scope>
</reference>
<feature type="transmembrane region" description="Helical" evidence="2">
    <location>
        <begin position="332"/>
        <end position="352"/>
    </location>
</feature>
<evidence type="ECO:0000313" key="3">
    <source>
        <dbReference type="EMBL" id="CAG9824615.1"/>
    </source>
</evidence>
<accession>A0A9N9SJY6</accession>
<dbReference type="Proteomes" id="UP001153737">
    <property type="component" value="Chromosome 8"/>
</dbReference>